<feature type="domain" description="Ribosomal RNA methyltransferase FtsJ" evidence="7">
    <location>
        <begin position="65"/>
        <end position="325"/>
    </location>
</feature>
<comment type="caution">
    <text evidence="8">The sequence shown here is derived from an EMBL/GenBank/DDBJ whole genome shotgun (WGS) entry which is preliminary data.</text>
</comment>
<evidence type="ECO:0000256" key="6">
    <source>
        <dbReference type="ARBA" id="ARBA00041184"/>
    </source>
</evidence>
<dbReference type="eggNOG" id="KOG4589">
    <property type="taxonomic scope" value="Eukaryota"/>
</dbReference>
<sequence length="339" mass="38786">MRYIITHLFCVPQTPITRYSRYSLKATRLFSSTRTLTKSSSSSNRWTNRQANDFYTRKAKHENLKSRAAFKLLQIDEKFGIFSKCKSKRKMPLNVLDLGAAPGAWNQVALERCPAKSKILGVDLLPYQPPSGASALQGNILSKATHERIKDFFTLSALEKNDQLFNDVEILSKNGNKLEDIEYSSIVAKEVEMGQLMDDAKLKRDANDIKFQYPVDVILSDMYVPFPQITGFSNATTNEVYFRMANTSGLAFRDHMMSMDLCDAALVTAVDLLKKDGSLVIKFFTGKEDNLLEKRLHRVFKNVERFKPRACRMESKECYFVCLGKRDYFVDKVHLFTIT</sequence>
<dbReference type="VEuPathDB" id="FungiDB:C5L36_0A06370"/>
<keyword evidence="4" id="KW-0808">Transferase</keyword>
<evidence type="ECO:0000313" key="11">
    <source>
        <dbReference type="Proteomes" id="UP000195871"/>
    </source>
</evidence>
<dbReference type="InterPro" id="IPR050082">
    <property type="entry name" value="RNA_methyltr_RlmE"/>
</dbReference>
<keyword evidence="3" id="KW-0489">Methyltransferase</keyword>
<comment type="similarity">
    <text evidence="1">Belongs to the class I-like SAM-binding methyltransferase superfamily. RNA methyltransferase RlmE family.</text>
</comment>
<reference evidence="10" key="1">
    <citation type="journal article" date="2014" name="Microb. Cell Fact.">
        <title>Exploiting Issatchenkia orientalis SD108 for succinic acid production.</title>
        <authorList>
            <person name="Xiao H."/>
            <person name="Shao Z."/>
            <person name="Jiang Y."/>
            <person name="Dole S."/>
            <person name="Zhao H."/>
        </authorList>
    </citation>
    <scope>NUCLEOTIDE SEQUENCE [LARGE SCALE GENOMIC DNA]</scope>
    <source>
        <strain evidence="10">SD108</strain>
    </source>
</reference>
<evidence type="ECO:0000313" key="9">
    <source>
        <dbReference type="EMBL" id="OUT23520.1"/>
    </source>
</evidence>
<keyword evidence="5" id="KW-0949">S-adenosyl-L-methionine</keyword>
<evidence type="ECO:0000313" key="10">
    <source>
        <dbReference type="Proteomes" id="UP000029867"/>
    </source>
</evidence>
<dbReference type="Proteomes" id="UP000029867">
    <property type="component" value="Unassembled WGS sequence"/>
</dbReference>
<evidence type="ECO:0000256" key="1">
    <source>
        <dbReference type="ARBA" id="ARBA00009258"/>
    </source>
</evidence>
<dbReference type="Pfam" id="PF01728">
    <property type="entry name" value="FtsJ"/>
    <property type="match status" value="1"/>
</dbReference>
<reference evidence="9 11" key="3">
    <citation type="submission" date="2017-05" db="EMBL/GenBank/DDBJ databases">
        <title>The Genome Sequence of Candida krusei Ckrusei653.</title>
        <authorList>
            <person name="Cuomo C."/>
            <person name="Forche A."/>
            <person name="Young S."/>
            <person name="Abouelleil A."/>
            <person name="Cao P."/>
            <person name="Chapman S."/>
            <person name="Cusick C."/>
            <person name="Shea T."/>
            <person name="Nusbaum C."/>
            <person name="Birren B."/>
        </authorList>
    </citation>
    <scope>NUCLEOTIDE SEQUENCE [LARGE SCALE GENOMIC DNA]</scope>
    <source>
        <strain evidence="9 11">Ckrusei653</strain>
    </source>
</reference>
<evidence type="ECO:0000256" key="3">
    <source>
        <dbReference type="ARBA" id="ARBA00022603"/>
    </source>
</evidence>
<name>A0A099NZ94_PICKU</name>
<evidence type="ECO:0000259" key="7">
    <source>
        <dbReference type="Pfam" id="PF01728"/>
    </source>
</evidence>
<dbReference type="SUPFAM" id="SSF53335">
    <property type="entry name" value="S-adenosyl-L-methionine-dependent methyltransferases"/>
    <property type="match status" value="1"/>
</dbReference>
<dbReference type="HAMAP" id="MF_01547">
    <property type="entry name" value="RNA_methyltr_E"/>
    <property type="match status" value="1"/>
</dbReference>
<dbReference type="InterPro" id="IPR029063">
    <property type="entry name" value="SAM-dependent_MTases_sf"/>
</dbReference>
<organism evidence="8 10">
    <name type="scientific">Pichia kudriavzevii</name>
    <name type="common">Yeast</name>
    <name type="synonym">Issatchenkia orientalis</name>
    <dbReference type="NCBI Taxonomy" id="4909"/>
    <lineage>
        <taxon>Eukaryota</taxon>
        <taxon>Fungi</taxon>
        <taxon>Dikarya</taxon>
        <taxon>Ascomycota</taxon>
        <taxon>Saccharomycotina</taxon>
        <taxon>Pichiomycetes</taxon>
        <taxon>Pichiales</taxon>
        <taxon>Pichiaceae</taxon>
        <taxon>Pichia</taxon>
    </lineage>
</organism>
<dbReference type="GO" id="GO:0008650">
    <property type="term" value="F:rRNA (uridine-2'-O-)-methyltransferase activity"/>
    <property type="evidence" value="ECO:0007669"/>
    <property type="project" value="TreeGrafter"/>
</dbReference>
<dbReference type="InterPro" id="IPR015507">
    <property type="entry name" value="rRNA-MeTfrase_E"/>
</dbReference>
<proteinExistence type="inferred from homology"/>
<dbReference type="EMBL" id="JQFK01000040">
    <property type="protein sequence ID" value="KGK37252.1"/>
    <property type="molecule type" value="Genomic_DNA"/>
</dbReference>
<dbReference type="InterPro" id="IPR002877">
    <property type="entry name" value="RNA_MeTrfase_FtsJ_dom"/>
</dbReference>
<keyword evidence="2" id="KW-0698">rRNA processing</keyword>
<evidence type="ECO:0000256" key="2">
    <source>
        <dbReference type="ARBA" id="ARBA00022552"/>
    </source>
</evidence>
<dbReference type="Gene3D" id="3.40.50.150">
    <property type="entry name" value="Vaccinia Virus protein VP39"/>
    <property type="match status" value="1"/>
</dbReference>
<accession>A0A099NZ94</accession>
<dbReference type="EMBL" id="NHMM01000002">
    <property type="protein sequence ID" value="OUT23520.1"/>
    <property type="molecule type" value="Genomic_DNA"/>
</dbReference>
<dbReference type="GO" id="GO:0005739">
    <property type="term" value="C:mitochondrion"/>
    <property type="evidence" value="ECO:0007669"/>
    <property type="project" value="TreeGrafter"/>
</dbReference>
<gene>
    <name evidence="9" type="ORF">CAS74_001840</name>
    <name evidence="8" type="ORF">JL09_g3577</name>
</gene>
<evidence type="ECO:0000256" key="4">
    <source>
        <dbReference type="ARBA" id="ARBA00022679"/>
    </source>
</evidence>
<protein>
    <recommendedName>
        <fullName evidence="6">rRNA methyltransferase 2, mitochondrial</fullName>
    </recommendedName>
</protein>
<dbReference type="AlphaFoldDB" id="A0A099NZ94"/>
<dbReference type="PANTHER" id="PTHR10920:SF18">
    <property type="entry name" value="RRNA METHYLTRANSFERASE 2, MITOCHONDRIAL"/>
    <property type="match status" value="1"/>
</dbReference>
<evidence type="ECO:0000256" key="5">
    <source>
        <dbReference type="ARBA" id="ARBA00022691"/>
    </source>
</evidence>
<reference evidence="8" key="2">
    <citation type="submission" date="2014-08" db="EMBL/GenBank/DDBJ databases">
        <title>Exploiting Issatchenkia orientalis SD108 for Succinic Acid Production.</title>
        <authorList>
            <person name="Xiao H."/>
            <person name="Shao Z."/>
            <person name="Jiang Y."/>
            <person name="Dole S."/>
            <person name="Zhao H."/>
        </authorList>
    </citation>
    <scope>NUCLEOTIDE SEQUENCE [LARGE SCALE GENOMIC DNA]</scope>
    <source>
        <strain evidence="8">SD108</strain>
    </source>
</reference>
<dbReference type="HOGENOM" id="CLU_009422_2_2_1"/>
<dbReference type="Proteomes" id="UP000195871">
    <property type="component" value="Unassembled WGS sequence"/>
</dbReference>
<evidence type="ECO:0000313" key="8">
    <source>
        <dbReference type="EMBL" id="KGK37252.1"/>
    </source>
</evidence>
<dbReference type="PANTHER" id="PTHR10920">
    <property type="entry name" value="RIBOSOMAL RNA METHYLTRANSFERASE"/>
    <property type="match status" value="1"/>
</dbReference>